<dbReference type="KEGG" id="vdi:Vdis_1871"/>
<comment type="similarity">
    <text evidence="2">Belongs to the serine/threonine dehydratase family.</text>
</comment>
<comment type="cofactor">
    <cofactor evidence="1">
        <name>pyridoxal 5'-phosphate</name>
        <dbReference type="ChEBI" id="CHEBI:597326"/>
    </cofactor>
</comment>
<dbReference type="InterPro" id="IPR036052">
    <property type="entry name" value="TrpB-like_PALP_sf"/>
</dbReference>
<dbReference type="FunFam" id="3.40.50.1100:FF:000005">
    <property type="entry name" value="Threonine dehydratase catabolic"/>
    <property type="match status" value="1"/>
</dbReference>
<evidence type="ECO:0000313" key="6">
    <source>
        <dbReference type="EMBL" id="ADN51243.1"/>
    </source>
</evidence>
<sequence>MFCLNFNRASPRVVRLIKGVALMLLMFSLSDVYRARQVIIRYLPRTPLVYSRQLSRLLGFDVYLKLENLQPTRAFKVRGGVYFAMVRRDEAQRKGLIAASTGNHAQSVAYAGKLIGARVVIVMPEGVSRVKVEALKDLGAEIVFHGKVFDEALDYAMSLANREGLLFVHSTNEPLLYPGVGTMHLEVIEDLPDVDVVINPIGGGSGASSAVIVYKSVNPSIKVIGVQAEGAPSVYLSLKEGRLVSTGYARTIAEGLATARAYELPFSILRGRIDDVVLVSDDEMLRAIKELALNAGQVAEPAGAAALAAAMKLRNQLVGKKVVVMVTGGNIDPELFMKALENY</sequence>
<organism evidence="6 7">
    <name type="scientific">Vulcanisaeta distributa (strain DSM 14429 / JCM 11212 / NBRC 100878 / IC-017)</name>
    <dbReference type="NCBI Taxonomy" id="572478"/>
    <lineage>
        <taxon>Archaea</taxon>
        <taxon>Thermoproteota</taxon>
        <taxon>Thermoprotei</taxon>
        <taxon>Thermoproteales</taxon>
        <taxon>Thermoproteaceae</taxon>
        <taxon>Vulcanisaeta</taxon>
    </lineage>
</organism>
<dbReference type="Pfam" id="PF00291">
    <property type="entry name" value="PALP"/>
    <property type="match status" value="1"/>
</dbReference>
<evidence type="ECO:0000256" key="2">
    <source>
        <dbReference type="ARBA" id="ARBA00010869"/>
    </source>
</evidence>
<dbReference type="GO" id="GO:0003941">
    <property type="term" value="F:L-serine ammonia-lyase activity"/>
    <property type="evidence" value="ECO:0007669"/>
    <property type="project" value="TreeGrafter"/>
</dbReference>
<gene>
    <name evidence="6" type="ordered locus">Vdis_1871</name>
</gene>
<dbReference type="HOGENOM" id="CLU_021152_4_2_2"/>
<keyword evidence="7" id="KW-1185">Reference proteome</keyword>
<evidence type="ECO:0000259" key="5">
    <source>
        <dbReference type="Pfam" id="PF00291"/>
    </source>
</evidence>
<dbReference type="STRING" id="572478.Vdis_1871"/>
<dbReference type="Proteomes" id="UP000006681">
    <property type="component" value="Chromosome"/>
</dbReference>
<reference evidence="7" key="2">
    <citation type="journal article" date="2010" name="Stand. Genomic Sci.">
        <title>Complete genome sequence of Vulcanisaeta distributa type strain (IC-017T).</title>
        <authorList>
            <person name="Mavromatis K."/>
            <person name="Sikorski J."/>
            <person name="Pabst E."/>
            <person name="Teshima H."/>
            <person name="Lapidus A."/>
            <person name="Lucas S."/>
            <person name="Nolan M."/>
            <person name="Glavina Del Rio T."/>
            <person name="Cheng J."/>
            <person name="Bruce D."/>
            <person name="Goodwin L."/>
            <person name="Pitluck S."/>
            <person name="Liolios K."/>
            <person name="Ivanova N."/>
            <person name="Mikhailova N."/>
            <person name="Pati A."/>
            <person name="Chen A."/>
            <person name="Palaniappan K."/>
            <person name="Land M."/>
            <person name="Hauser L."/>
            <person name="Chang Y."/>
            <person name="Jeffries C."/>
            <person name="Rohde M."/>
            <person name="Spring S."/>
            <person name="Goker M."/>
            <person name="Wirth R."/>
            <person name="Woyke T."/>
            <person name="Bristow J."/>
            <person name="Eisen J."/>
            <person name="Markowitz V."/>
            <person name="Hugenholtz P."/>
            <person name="Klenk H."/>
            <person name="Kyrpides N."/>
        </authorList>
    </citation>
    <scope>NUCLEOTIDE SEQUENCE [LARGE SCALE GENOMIC DNA]</scope>
    <source>
        <strain evidence="7">DSM 14429 / JCM 11212 / NBRC 100878 / IC-017</strain>
    </source>
</reference>
<keyword evidence="3" id="KW-0663">Pyridoxal phosphate</keyword>
<dbReference type="CDD" id="cd01562">
    <property type="entry name" value="Thr-dehyd"/>
    <property type="match status" value="1"/>
</dbReference>
<dbReference type="Gene3D" id="3.40.50.1100">
    <property type="match status" value="2"/>
</dbReference>
<dbReference type="eggNOG" id="arCOG01431">
    <property type="taxonomic scope" value="Archaea"/>
</dbReference>
<dbReference type="GO" id="GO:0006565">
    <property type="term" value="P:L-serine catabolic process"/>
    <property type="evidence" value="ECO:0007669"/>
    <property type="project" value="TreeGrafter"/>
</dbReference>
<evidence type="ECO:0000313" key="7">
    <source>
        <dbReference type="Proteomes" id="UP000006681"/>
    </source>
</evidence>
<dbReference type="GO" id="GO:0009097">
    <property type="term" value="P:isoleucine biosynthetic process"/>
    <property type="evidence" value="ECO:0007669"/>
    <property type="project" value="TreeGrafter"/>
</dbReference>
<protein>
    <submittedName>
        <fullName evidence="6">Pyridoxal-5'-phosphate-dependent protein beta subunit</fullName>
    </submittedName>
</protein>
<accession>E1QV52</accession>
<dbReference type="GO" id="GO:0006567">
    <property type="term" value="P:L-threonine catabolic process"/>
    <property type="evidence" value="ECO:0007669"/>
    <property type="project" value="TreeGrafter"/>
</dbReference>
<dbReference type="GO" id="GO:0004794">
    <property type="term" value="F:threonine deaminase activity"/>
    <property type="evidence" value="ECO:0007669"/>
    <property type="project" value="TreeGrafter"/>
</dbReference>
<dbReference type="InterPro" id="IPR001926">
    <property type="entry name" value="TrpB-like_PALP"/>
</dbReference>
<evidence type="ECO:0000256" key="1">
    <source>
        <dbReference type="ARBA" id="ARBA00001933"/>
    </source>
</evidence>
<feature type="domain" description="Tryptophan synthase beta chain-like PALP" evidence="5">
    <location>
        <begin position="45"/>
        <end position="328"/>
    </location>
</feature>
<keyword evidence="4" id="KW-0456">Lyase</keyword>
<evidence type="ECO:0000256" key="3">
    <source>
        <dbReference type="ARBA" id="ARBA00022898"/>
    </source>
</evidence>
<name>E1QV52_VULDI</name>
<reference evidence="6 7" key="1">
    <citation type="journal article" date="2010" name="Stand. Genomic Sci.">
        <title>Complete genome sequence of Vulcanisaeta distributa type strain (IC-017).</title>
        <authorList>
            <person name="Mavromatis K."/>
            <person name="Sikorski J."/>
            <person name="Pabst E."/>
            <person name="Teshima H."/>
            <person name="Lapidus A."/>
            <person name="Lucas S."/>
            <person name="Nolan M."/>
            <person name="Glavina Del Rio T."/>
            <person name="Cheng J.F."/>
            <person name="Bruce D."/>
            <person name="Goodwin L."/>
            <person name="Pitluck S."/>
            <person name="Liolios K."/>
            <person name="Ivanova N."/>
            <person name="Mikhailova N."/>
            <person name="Pati A."/>
            <person name="Chen A."/>
            <person name="Palaniappan K."/>
            <person name="Land M."/>
            <person name="Hauser L."/>
            <person name="Chang Y.J."/>
            <person name="Jeffries C.D."/>
            <person name="Rohde M."/>
            <person name="Spring S."/>
            <person name="Goker M."/>
            <person name="Wirth R."/>
            <person name="Woyke T."/>
            <person name="Bristow J."/>
            <person name="Eisen J.A."/>
            <person name="Markowitz V."/>
            <person name="Hugenholtz P."/>
            <person name="Klenk H.P."/>
            <person name="Kyrpides N.C."/>
        </authorList>
    </citation>
    <scope>NUCLEOTIDE SEQUENCE [LARGE SCALE GENOMIC DNA]</scope>
    <source>
        <strain evidence="7">DSM 14429 / JCM 11212 / NBRC 100878 / IC-017</strain>
    </source>
</reference>
<dbReference type="EMBL" id="CP002100">
    <property type="protein sequence ID" value="ADN51243.1"/>
    <property type="molecule type" value="Genomic_DNA"/>
</dbReference>
<dbReference type="AlphaFoldDB" id="E1QV52"/>
<dbReference type="SUPFAM" id="SSF53686">
    <property type="entry name" value="Tryptophan synthase beta subunit-like PLP-dependent enzymes"/>
    <property type="match status" value="1"/>
</dbReference>
<dbReference type="InterPro" id="IPR050147">
    <property type="entry name" value="Ser/Thr_Dehydratase"/>
</dbReference>
<proteinExistence type="inferred from homology"/>
<dbReference type="PANTHER" id="PTHR48078:SF6">
    <property type="entry name" value="L-THREONINE DEHYDRATASE CATABOLIC TDCB"/>
    <property type="match status" value="1"/>
</dbReference>
<dbReference type="PANTHER" id="PTHR48078">
    <property type="entry name" value="THREONINE DEHYDRATASE, MITOCHONDRIAL-RELATED"/>
    <property type="match status" value="1"/>
</dbReference>
<evidence type="ECO:0000256" key="4">
    <source>
        <dbReference type="ARBA" id="ARBA00023239"/>
    </source>
</evidence>